<dbReference type="RefSeq" id="WP_190110313.1">
    <property type="nucleotide sequence ID" value="NZ_BMVB01000008.1"/>
</dbReference>
<sequence length="62" mass="6458">MPEHNHALARRCPHCDGFPAVAVTTGQRTPAGYRETITATCPACHGTGSLPLAKRVKAGATC</sequence>
<proteinExistence type="predicted"/>
<dbReference type="SUPFAM" id="SSF57938">
    <property type="entry name" value="DnaJ/Hsp40 cysteine-rich domain"/>
    <property type="match status" value="1"/>
</dbReference>
<evidence type="ECO:0000313" key="2">
    <source>
        <dbReference type="Proteomes" id="UP000646244"/>
    </source>
</evidence>
<comment type="caution">
    <text evidence="1">The sequence shown here is derived from an EMBL/GenBank/DDBJ whole genome shotgun (WGS) entry which is preliminary data.</text>
</comment>
<evidence type="ECO:0000313" key="1">
    <source>
        <dbReference type="EMBL" id="GHC52337.1"/>
    </source>
</evidence>
<dbReference type="EMBL" id="BMVB01000008">
    <property type="protein sequence ID" value="GHC52337.1"/>
    <property type="molecule type" value="Genomic_DNA"/>
</dbReference>
<dbReference type="AlphaFoldDB" id="A0A918TKR8"/>
<reference evidence="1" key="2">
    <citation type="submission" date="2020-09" db="EMBL/GenBank/DDBJ databases">
        <authorList>
            <person name="Sun Q."/>
            <person name="Ohkuma M."/>
        </authorList>
    </citation>
    <scope>NUCLEOTIDE SEQUENCE</scope>
    <source>
        <strain evidence="1">JCM 4633</strain>
    </source>
</reference>
<dbReference type="Proteomes" id="UP000646244">
    <property type="component" value="Unassembled WGS sequence"/>
</dbReference>
<name>A0A918TKR8_STRCJ</name>
<accession>A0A918TKR8</accession>
<gene>
    <name evidence="1" type="ORF">GCM10010507_30570</name>
</gene>
<organism evidence="1 2">
    <name type="scientific">Streptomyces cinnamoneus</name>
    <name type="common">Streptoverticillium cinnamoneum</name>
    <dbReference type="NCBI Taxonomy" id="53446"/>
    <lineage>
        <taxon>Bacteria</taxon>
        <taxon>Bacillati</taxon>
        <taxon>Actinomycetota</taxon>
        <taxon>Actinomycetes</taxon>
        <taxon>Kitasatosporales</taxon>
        <taxon>Streptomycetaceae</taxon>
        <taxon>Streptomyces</taxon>
        <taxon>Streptomyces cinnamoneus group</taxon>
    </lineage>
</organism>
<reference evidence="1" key="1">
    <citation type="journal article" date="2014" name="Int. J. Syst. Evol. Microbiol.">
        <title>Complete genome sequence of Corynebacterium casei LMG S-19264T (=DSM 44701T), isolated from a smear-ripened cheese.</title>
        <authorList>
            <consortium name="US DOE Joint Genome Institute (JGI-PGF)"/>
            <person name="Walter F."/>
            <person name="Albersmeier A."/>
            <person name="Kalinowski J."/>
            <person name="Ruckert C."/>
        </authorList>
    </citation>
    <scope>NUCLEOTIDE SEQUENCE</scope>
    <source>
        <strain evidence="1">JCM 4633</strain>
    </source>
</reference>
<protein>
    <submittedName>
        <fullName evidence="1">Uncharacterized protein</fullName>
    </submittedName>
</protein>
<dbReference type="InterPro" id="IPR036410">
    <property type="entry name" value="HSP_DnaJ_Cys-rich_dom_sf"/>
</dbReference>